<accession>A0A423T162</accession>
<feature type="compositionally biased region" description="Basic and acidic residues" evidence="2">
    <location>
        <begin position="216"/>
        <end position="225"/>
    </location>
</feature>
<feature type="region of interest" description="Disordered" evidence="2">
    <location>
        <begin position="173"/>
        <end position="225"/>
    </location>
</feature>
<dbReference type="AlphaFoldDB" id="A0A423T162"/>
<dbReference type="CDD" id="cd00087">
    <property type="entry name" value="FReD"/>
    <property type="match status" value="1"/>
</dbReference>
<dbReference type="PROSITE" id="PS00514">
    <property type="entry name" value="FIBRINOGEN_C_1"/>
    <property type="match status" value="1"/>
</dbReference>
<feature type="region of interest" description="Disordered" evidence="2">
    <location>
        <begin position="249"/>
        <end position="271"/>
    </location>
</feature>
<protein>
    <recommendedName>
        <fullName evidence="3">Fibrinogen C-terminal domain-containing protein</fullName>
    </recommendedName>
</protein>
<dbReference type="InterPro" id="IPR036056">
    <property type="entry name" value="Fibrinogen-like_C"/>
</dbReference>
<dbReference type="SMART" id="SM00186">
    <property type="entry name" value="FBG"/>
    <property type="match status" value="1"/>
</dbReference>
<dbReference type="EMBL" id="QCYY01002449">
    <property type="protein sequence ID" value="ROT70224.1"/>
    <property type="molecule type" value="Genomic_DNA"/>
</dbReference>
<dbReference type="Pfam" id="PF00147">
    <property type="entry name" value="Fibrinogen_C"/>
    <property type="match status" value="1"/>
</dbReference>
<keyword evidence="5" id="KW-1185">Reference proteome</keyword>
<evidence type="ECO:0000259" key="3">
    <source>
        <dbReference type="PROSITE" id="PS51406"/>
    </source>
</evidence>
<name>A0A423T162_PENVA</name>
<dbReference type="PANTHER" id="PTHR19143">
    <property type="entry name" value="FIBRINOGEN/TENASCIN/ANGIOPOEITIN"/>
    <property type="match status" value="1"/>
</dbReference>
<dbReference type="InterPro" id="IPR002181">
    <property type="entry name" value="Fibrinogen_a/b/g_C_dom"/>
</dbReference>
<organism evidence="4 5">
    <name type="scientific">Penaeus vannamei</name>
    <name type="common">Whiteleg shrimp</name>
    <name type="synonym">Litopenaeus vannamei</name>
    <dbReference type="NCBI Taxonomy" id="6689"/>
    <lineage>
        <taxon>Eukaryota</taxon>
        <taxon>Metazoa</taxon>
        <taxon>Ecdysozoa</taxon>
        <taxon>Arthropoda</taxon>
        <taxon>Crustacea</taxon>
        <taxon>Multicrustacea</taxon>
        <taxon>Malacostraca</taxon>
        <taxon>Eumalacostraca</taxon>
        <taxon>Eucarida</taxon>
        <taxon>Decapoda</taxon>
        <taxon>Dendrobranchiata</taxon>
        <taxon>Penaeoidea</taxon>
        <taxon>Penaeidae</taxon>
        <taxon>Penaeus</taxon>
    </lineage>
</organism>
<sequence>MRRIPKDTHEDFNRPWTDYRQGFGELSSEFWLGLEALHQLTHSSEYELRVDMRDFEIGSKYAVYGVFRVGPESDGYRLTATHYSGNAGDALSVFHSGRKFSTFDRDQDTARNKSCAREKEGGWWFHACYAAHLNGLYPDEPERLSKGPEIRWWSNQDHVLVLNSVEMKIRRKKGFITPSGTPTDTEDTGKGAGKSEPTPDGDDKGVTPRVNSGEDQGERMDYDYHWEADNEVITFGDISGDVEDEYNVTDHKGRSDVSPWGVAKTHRNAEG</sequence>
<comment type="caution">
    <text evidence="4">The sequence shown here is derived from an EMBL/GenBank/DDBJ whole genome shotgun (WGS) entry which is preliminary data.</text>
</comment>
<gene>
    <name evidence="4" type="ORF">C7M84_011506</name>
</gene>
<evidence type="ECO:0000256" key="2">
    <source>
        <dbReference type="SAM" id="MobiDB-lite"/>
    </source>
</evidence>
<dbReference type="PROSITE" id="PS51406">
    <property type="entry name" value="FIBRINOGEN_C_2"/>
    <property type="match status" value="1"/>
</dbReference>
<dbReference type="SUPFAM" id="SSF56496">
    <property type="entry name" value="Fibrinogen C-terminal domain-like"/>
    <property type="match status" value="1"/>
</dbReference>
<dbReference type="Gene3D" id="3.90.215.10">
    <property type="entry name" value="Gamma Fibrinogen, chain A, domain 1"/>
    <property type="match status" value="1"/>
</dbReference>
<dbReference type="OrthoDB" id="6145874at2759"/>
<dbReference type="InterPro" id="IPR050373">
    <property type="entry name" value="Fibrinogen_C-term_domain"/>
</dbReference>
<evidence type="ECO:0000256" key="1">
    <source>
        <dbReference type="ARBA" id="ARBA00023157"/>
    </source>
</evidence>
<dbReference type="InterPro" id="IPR014716">
    <property type="entry name" value="Fibrinogen_a/b/g_C_1"/>
</dbReference>
<proteinExistence type="predicted"/>
<evidence type="ECO:0000313" key="4">
    <source>
        <dbReference type="EMBL" id="ROT70224.1"/>
    </source>
</evidence>
<evidence type="ECO:0000313" key="5">
    <source>
        <dbReference type="Proteomes" id="UP000283509"/>
    </source>
</evidence>
<dbReference type="STRING" id="6689.A0A423T162"/>
<feature type="domain" description="Fibrinogen C-terminal" evidence="3">
    <location>
        <begin position="1"/>
        <end position="173"/>
    </location>
</feature>
<dbReference type="Proteomes" id="UP000283509">
    <property type="component" value="Unassembled WGS sequence"/>
</dbReference>
<reference evidence="4 5" key="1">
    <citation type="submission" date="2018-04" db="EMBL/GenBank/DDBJ databases">
        <authorList>
            <person name="Zhang X."/>
            <person name="Yuan J."/>
            <person name="Li F."/>
            <person name="Xiang J."/>
        </authorList>
    </citation>
    <scope>NUCLEOTIDE SEQUENCE [LARGE SCALE GENOMIC DNA]</scope>
    <source>
        <tissue evidence="4">Muscle</tissue>
    </source>
</reference>
<dbReference type="InterPro" id="IPR020837">
    <property type="entry name" value="Fibrinogen_CS"/>
</dbReference>
<keyword evidence="1" id="KW-1015">Disulfide bond</keyword>
<dbReference type="GO" id="GO:0005615">
    <property type="term" value="C:extracellular space"/>
    <property type="evidence" value="ECO:0007669"/>
    <property type="project" value="TreeGrafter"/>
</dbReference>
<reference evidence="4 5" key="2">
    <citation type="submission" date="2019-01" db="EMBL/GenBank/DDBJ databases">
        <title>The decoding of complex shrimp genome reveals the adaptation for benthos swimmer, frequently molting mechanism and breeding impact on genome.</title>
        <authorList>
            <person name="Sun Y."/>
            <person name="Gao Y."/>
            <person name="Yu Y."/>
        </authorList>
    </citation>
    <scope>NUCLEOTIDE SEQUENCE [LARGE SCALE GENOMIC DNA]</scope>
    <source>
        <tissue evidence="4">Muscle</tissue>
    </source>
</reference>